<organism evidence="2 3">
    <name type="scientific">Marininema halotolerans</name>
    <dbReference type="NCBI Taxonomy" id="1155944"/>
    <lineage>
        <taxon>Bacteria</taxon>
        <taxon>Bacillati</taxon>
        <taxon>Bacillota</taxon>
        <taxon>Bacilli</taxon>
        <taxon>Bacillales</taxon>
        <taxon>Thermoactinomycetaceae</taxon>
        <taxon>Marininema</taxon>
    </lineage>
</organism>
<keyword evidence="1" id="KW-0812">Transmembrane</keyword>
<accession>A0A1I6U332</accession>
<keyword evidence="1" id="KW-1133">Transmembrane helix</keyword>
<feature type="transmembrane region" description="Helical" evidence="1">
    <location>
        <begin position="110"/>
        <end position="138"/>
    </location>
</feature>
<keyword evidence="3" id="KW-1185">Reference proteome</keyword>
<feature type="transmembrane region" description="Helical" evidence="1">
    <location>
        <begin position="183"/>
        <end position="201"/>
    </location>
</feature>
<keyword evidence="1" id="KW-0472">Membrane</keyword>
<gene>
    <name evidence="2" type="ORF">SAMN05444972_11317</name>
</gene>
<evidence type="ECO:0008006" key="4">
    <source>
        <dbReference type="Google" id="ProtNLM"/>
    </source>
</evidence>
<evidence type="ECO:0000313" key="2">
    <source>
        <dbReference type="EMBL" id="SFS95677.1"/>
    </source>
</evidence>
<feature type="transmembrane region" description="Helical" evidence="1">
    <location>
        <begin position="240"/>
        <end position="262"/>
    </location>
</feature>
<feature type="transmembrane region" description="Helical" evidence="1">
    <location>
        <begin position="71"/>
        <end position="89"/>
    </location>
</feature>
<feature type="transmembrane region" description="Helical" evidence="1">
    <location>
        <begin position="30"/>
        <end position="51"/>
    </location>
</feature>
<dbReference type="OrthoDB" id="2935976at2"/>
<protein>
    <recommendedName>
        <fullName evidence="4">ABC-2 type transport system permease protein</fullName>
    </recommendedName>
</protein>
<proteinExistence type="predicted"/>
<dbReference type="Proteomes" id="UP000198660">
    <property type="component" value="Unassembled WGS sequence"/>
</dbReference>
<feature type="transmembrane region" description="Helical" evidence="1">
    <location>
        <begin position="427"/>
        <end position="447"/>
    </location>
</feature>
<name>A0A1I6U332_9BACL</name>
<feature type="transmembrane region" description="Helical" evidence="1">
    <location>
        <begin position="328"/>
        <end position="345"/>
    </location>
</feature>
<dbReference type="RefSeq" id="WP_091838804.1">
    <property type="nucleotide sequence ID" value="NZ_FPAA01000013.1"/>
</dbReference>
<dbReference type="AlphaFoldDB" id="A0A1I6U332"/>
<feature type="transmembrane region" description="Helical" evidence="1">
    <location>
        <begin position="366"/>
        <end position="390"/>
    </location>
</feature>
<feature type="transmembrane region" description="Helical" evidence="1">
    <location>
        <begin position="303"/>
        <end position="322"/>
    </location>
</feature>
<evidence type="ECO:0000256" key="1">
    <source>
        <dbReference type="SAM" id="Phobius"/>
    </source>
</evidence>
<evidence type="ECO:0000313" key="3">
    <source>
        <dbReference type="Proteomes" id="UP000198660"/>
    </source>
</evidence>
<dbReference type="EMBL" id="FPAA01000013">
    <property type="protein sequence ID" value="SFS95677.1"/>
    <property type="molecule type" value="Genomic_DNA"/>
</dbReference>
<sequence length="484" mass="54081">MKKSLTISKLILTLWRKELLKTLDTRTKQLSALLISLSLLILGSIAGYTFTRMYFHTMMKDSTLVFTIGNFLNASIFTCLLFIIFKVLTSDRDQLSVKLSWFPVTPFEKNVGYFLPFTLQILGINLLIFSIILLPAFLLEEAGFTFTLSFFLGLILQSLFIVSLLEFIYNLSNAILAFSNLPYGKLLTLILLFVSILFYGLETISIEDVLANASDFDYNLFYLLSPLPLWLSGKLSSMNVNVFLLFGIGLGGLFLSFAALFLTQPSRTKKSSTLFRNIPMPTSQWGAVLVKEIKTQARDEENLLSLLLIIILTFLAKLHFHFSGNNMILMGFAGLSGFVALNSFGNDLKFAPLYRTYLIGAKSISLAKFGGLSLLAFIQVILYSGITLFLPDTLSSLVYILLILLNSTAILYVTGLTIPVHKKNTQAAFLAIFFLIILLIPITYILQSTVTDLTLLPKIMLTLGGELLICLIILTLGEWRFGHD</sequence>
<reference evidence="3" key="1">
    <citation type="submission" date="2016-10" db="EMBL/GenBank/DDBJ databases">
        <authorList>
            <person name="Varghese N."/>
            <person name="Submissions S."/>
        </authorList>
    </citation>
    <scope>NUCLEOTIDE SEQUENCE [LARGE SCALE GENOMIC DNA]</scope>
    <source>
        <strain evidence="3">DSM 45789</strain>
    </source>
</reference>
<feature type="transmembrane region" description="Helical" evidence="1">
    <location>
        <begin position="396"/>
        <end position="415"/>
    </location>
</feature>
<feature type="transmembrane region" description="Helical" evidence="1">
    <location>
        <begin position="459"/>
        <end position="479"/>
    </location>
</feature>
<feature type="transmembrane region" description="Helical" evidence="1">
    <location>
        <begin position="150"/>
        <end position="171"/>
    </location>
</feature>